<dbReference type="Proteomes" id="UP001175227">
    <property type="component" value="Unassembled WGS sequence"/>
</dbReference>
<proteinExistence type="predicted"/>
<feature type="region of interest" description="Disordered" evidence="1">
    <location>
        <begin position="283"/>
        <end position="305"/>
    </location>
</feature>
<protein>
    <submittedName>
        <fullName evidence="3">Uncharacterized protein</fullName>
    </submittedName>
</protein>
<keyword evidence="2" id="KW-0472">Membrane</keyword>
<keyword evidence="4" id="KW-1185">Reference proteome</keyword>
<sequence length="305" mass="33547">MAKVRGSVQLISNFQLGEGVFLAEREGRLFNNGDKLKPVQVVVRGHQADFEMAQYLMTARDRLVPWRWRLQLVVYGRQFMIGFGFGFGFGCCGICVLLIERSGGASSFVCCQPLGGGLRGALHGEGGYQNVGRGTWGSGRGAGRAENHRRVQWADADTRHMIPNQNVPFSFPLWLPTRFFLALKTLYLGGRRESNRMTVDDRPLGKTAGLEFGARWGGGEDPIRWSSLAGLPGRPDVMNCCKCVQVWVVNCYSYRGEGGCSWGPAGGPVPPVRRDVTALPDCLPARLGEQGPPPRYGYGPTGHWR</sequence>
<evidence type="ECO:0000313" key="3">
    <source>
        <dbReference type="EMBL" id="KAK0488630.1"/>
    </source>
</evidence>
<name>A0AA39PRC6_9AGAR</name>
<evidence type="ECO:0000256" key="1">
    <source>
        <dbReference type="SAM" id="MobiDB-lite"/>
    </source>
</evidence>
<gene>
    <name evidence="3" type="ORF">IW261DRAFT_1414146</name>
</gene>
<dbReference type="EMBL" id="JAUEPR010000002">
    <property type="protein sequence ID" value="KAK0488630.1"/>
    <property type="molecule type" value="Genomic_DNA"/>
</dbReference>
<evidence type="ECO:0000313" key="4">
    <source>
        <dbReference type="Proteomes" id="UP001175227"/>
    </source>
</evidence>
<accession>A0AA39PRC6</accession>
<keyword evidence="2" id="KW-1133">Transmembrane helix</keyword>
<evidence type="ECO:0000256" key="2">
    <source>
        <dbReference type="SAM" id="Phobius"/>
    </source>
</evidence>
<comment type="caution">
    <text evidence="3">The sequence shown here is derived from an EMBL/GenBank/DDBJ whole genome shotgun (WGS) entry which is preliminary data.</text>
</comment>
<dbReference type="AlphaFoldDB" id="A0AA39PRC6"/>
<organism evidence="3 4">
    <name type="scientific">Armillaria novae-zelandiae</name>
    <dbReference type="NCBI Taxonomy" id="153914"/>
    <lineage>
        <taxon>Eukaryota</taxon>
        <taxon>Fungi</taxon>
        <taxon>Dikarya</taxon>
        <taxon>Basidiomycota</taxon>
        <taxon>Agaricomycotina</taxon>
        <taxon>Agaricomycetes</taxon>
        <taxon>Agaricomycetidae</taxon>
        <taxon>Agaricales</taxon>
        <taxon>Marasmiineae</taxon>
        <taxon>Physalacriaceae</taxon>
        <taxon>Armillaria</taxon>
    </lineage>
</organism>
<feature type="compositionally biased region" description="Low complexity" evidence="1">
    <location>
        <begin position="296"/>
        <end position="305"/>
    </location>
</feature>
<keyword evidence="2" id="KW-0812">Transmembrane</keyword>
<reference evidence="3" key="1">
    <citation type="submission" date="2023-06" db="EMBL/GenBank/DDBJ databases">
        <authorList>
            <consortium name="Lawrence Berkeley National Laboratory"/>
            <person name="Ahrendt S."/>
            <person name="Sahu N."/>
            <person name="Indic B."/>
            <person name="Wong-Bajracharya J."/>
            <person name="Merenyi Z."/>
            <person name="Ke H.-M."/>
            <person name="Monk M."/>
            <person name="Kocsube S."/>
            <person name="Drula E."/>
            <person name="Lipzen A."/>
            <person name="Balint B."/>
            <person name="Henrissat B."/>
            <person name="Andreopoulos B."/>
            <person name="Martin F.M."/>
            <person name="Harder C.B."/>
            <person name="Rigling D."/>
            <person name="Ford K.L."/>
            <person name="Foster G.D."/>
            <person name="Pangilinan J."/>
            <person name="Papanicolaou A."/>
            <person name="Barry K."/>
            <person name="LaButti K."/>
            <person name="Viragh M."/>
            <person name="Koriabine M."/>
            <person name="Yan M."/>
            <person name="Riley R."/>
            <person name="Champramary S."/>
            <person name="Plett K.L."/>
            <person name="Tsai I.J."/>
            <person name="Slot J."/>
            <person name="Sipos G."/>
            <person name="Plett J."/>
            <person name="Nagy L.G."/>
            <person name="Grigoriev I.V."/>
        </authorList>
    </citation>
    <scope>NUCLEOTIDE SEQUENCE</scope>
    <source>
        <strain evidence="3">ICMP 16352</strain>
    </source>
</reference>
<feature type="transmembrane region" description="Helical" evidence="2">
    <location>
        <begin position="79"/>
        <end position="99"/>
    </location>
</feature>